<dbReference type="InterPro" id="IPR000055">
    <property type="entry name" value="Restrct_endonuc_typeI_TRD"/>
</dbReference>
<dbReference type="InterPro" id="IPR044946">
    <property type="entry name" value="Restrct_endonuc_typeI_TRD_sf"/>
</dbReference>
<evidence type="ECO:0000256" key="2">
    <source>
        <dbReference type="ARBA" id="ARBA00022747"/>
    </source>
</evidence>
<proteinExistence type="inferred from homology"/>
<sequence>MGEWRQSTWGDEISLEYGKAIRGYQEASGPYRVFGTNGPVGWTDEPLASGPGVILGRKGAYRGIHYSKHPFFVIDTAYYVKLKSGDLDMRWVYYAMIHYRLGEIDDGSPIPSTTRAAVYPCKLSIPPLPEQRAIAGVLSALDDKIELNRKMNATLEAMARALFRDWFVDFGPTRAKMQGRPPYLAPEIWSLFPDRLDNEGKPEGWEMGTLGDVAESPRRGVKPSEIPEDTPYIGLEHMPRRSIALSEWEGAGKVTSNKSAFRKGEFLFGKLRPYFHKVGVAPVDGICSTDIVVVRPKRKEWLAYTLACISSDDFVEFTNAASTGTKMPRTSWNAMSTYETCLGTEEVAAAFNHLVAPMIESIIANIHESRTLAQTRDLLLPRLMSGEIRVAEAEKIVEEAL</sequence>
<evidence type="ECO:0000313" key="7">
    <source>
        <dbReference type="Proteomes" id="UP001589755"/>
    </source>
</evidence>
<dbReference type="PANTHER" id="PTHR30408:SF13">
    <property type="entry name" value="TYPE I RESTRICTION ENZYME HINDI SPECIFICITY SUBUNIT"/>
    <property type="match status" value="1"/>
</dbReference>
<dbReference type="CDD" id="cd17267">
    <property type="entry name" value="RMtype1_S_EcoAO83I-TRD1-CR1_like"/>
    <property type="match status" value="1"/>
</dbReference>
<dbReference type="Gene3D" id="1.10.287.1120">
    <property type="entry name" value="Bipartite methylase S protein"/>
    <property type="match status" value="1"/>
</dbReference>
<comment type="caution">
    <text evidence="6">The sequence shown here is derived from an EMBL/GenBank/DDBJ whole genome shotgun (WGS) entry which is preliminary data.</text>
</comment>
<dbReference type="EC" id="3.1.21.-" evidence="6"/>
<evidence type="ECO:0000313" key="6">
    <source>
        <dbReference type="EMBL" id="MFC0207573.1"/>
    </source>
</evidence>
<dbReference type="EMBL" id="JBHLXD010000005">
    <property type="protein sequence ID" value="MFC0207573.1"/>
    <property type="molecule type" value="Genomic_DNA"/>
</dbReference>
<evidence type="ECO:0000259" key="5">
    <source>
        <dbReference type="Pfam" id="PF01420"/>
    </source>
</evidence>
<comment type="similarity">
    <text evidence="1">Belongs to the type-I restriction system S methylase family.</text>
</comment>
<keyword evidence="6" id="KW-0255">Endonuclease</keyword>
<dbReference type="Proteomes" id="UP001589755">
    <property type="component" value="Unassembled WGS sequence"/>
</dbReference>
<evidence type="ECO:0000256" key="4">
    <source>
        <dbReference type="SAM" id="MobiDB-lite"/>
    </source>
</evidence>
<keyword evidence="6" id="KW-0378">Hydrolase</keyword>
<dbReference type="Gene3D" id="3.90.220.20">
    <property type="entry name" value="DNA methylase specificity domains"/>
    <property type="match status" value="2"/>
</dbReference>
<evidence type="ECO:0000256" key="3">
    <source>
        <dbReference type="ARBA" id="ARBA00023125"/>
    </source>
</evidence>
<dbReference type="RefSeq" id="WP_261520716.1">
    <property type="nucleotide sequence ID" value="NZ_JAODNW010000014.1"/>
</dbReference>
<dbReference type="SUPFAM" id="SSF116734">
    <property type="entry name" value="DNA methylase specificity domain"/>
    <property type="match status" value="2"/>
</dbReference>
<keyword evidence="7" id="KW-1185">Reference proteome</keyword>
<dbReference type="PANTHER" id="PTHR30408">
    <property type="entry name" value="TYPE-1 RESTRICTION ENZYME ECOKI SPECIFICITY PROTEIN"/>
    <property type="match status" value="1"/>
</dbReference>
<evidence type="ECO:0000256" key="1">
    <source>
        <dbReference type="ARBA" id="ARBA00010923"/>
    </source>
</evidence>
<gene>
    <name evidence="6" type="ORF">ACFFJ2_04060</name>
</gene>
<dbReference type="GO" id="GO:0004519">
    <property type="term" value="F:endonuclease activity"/>
    <property type="evidence" value="ECO:0007669"/>
    <property type="project" value="UniProtKB-KW"/>
</dbReference>
<feature type="region of interest" description="Disordered" evidence="4">
    <location>
        <begin position="208"/>
        <end position="231"/>
    </location>
</feature>
<protein>
    <submittedName>
        <fullName evidence="6">Restriction endonuclease subunit S</fullName>
        <ecNumber evidence="6">3.1.21.-</ecNumber>
    </submittedName>
</protein>
<accession>A0ABV6D4N6</accession>
<reference evidence="6 7" key="1">
    <citation type="submission" date="2024-09" db="EMBL/GenBank/DDBJ databases">
        <authorList>
            <person name="Sun Q."/>
            <person name="Mori K."/>
        </authorList>
    </citation>
    <scope>NUCLEOTIDE SEQUENCE [LARGE SCALE GENOMIC DNA]</scope>
    <source>
        <strain evidence="6 7">CCM 8543</strain>
    </source>
</reference>
<dbReference type="InterPro" id="IPR052021">
    <property type="entry name" value="Type-I_RS_S_subunit"/>
</dbReference>
<keyword evidence="3" id="KW-0238">DNA-binding</keyword>
<feature type="domain" description="Type I restriction modification DNA specificity" evidence="5">
    <location>
        <begin position="65"/>
        <end position="156"/>
    </location>
</feature>
<dbReference type="GO" id="GO:0016787">
    <property type="term" value="F:hydrolase activity"/>
    <property type="evidence" value="ECO:0007669"/>
    <property type="project" value="UniProtKB-KW"/>
</dbReference>
<name>A0ABV6D4N6_9HYPH</name>
<organism evidence="6 7">
    <name type="scientific">Chelativorans intermedius</name>
    <dbReference type="NCBI Taxonomy" id="515947"/>
    <lineage>
        <taxon>Bacteria</taxon>
        <taxon>Pseudomonadati</taxon>
        <taxon>Pseudomonadota</taxon>
        <taxon>Alphaproteobacteria</taxon>
        <taxon>Hyphomicrobiales</taxon>
        <taxon>Phyllobacteriaceae</taxon>
        <taxon>Chelativorans</taxon>
    </lineage>
</organism>
<dbReference type="Pfam" id="PF01420">
    <property type="entry name" value="Methylase_S"/>
    <property type="match status" value="1"/>
</dbReference>
<keyword evidence="2" id="KW-0680">Restriction system</keyword>
<keyword evidence="6" id="KW-0540">Nuclease</keyword>